<dbReference type="FunFam" id="1.10.10.10:FF:000141">
    <property type="entry name" value="vacuolar protein-sorting-associated protein 25"/>
    <property type="match status" value="1"/>
</dbReference>
<proteinExistence type="inferred from homology"/>
<accession>A0A8H7BSA8</accession>
<dbReference type="Gene3D" id="1.10.10.570">
    <property type="entry name" value="Winged helix' DNA-binding domain. Chain C. Domain 1"/>
    <property type="match status" value="1"/>
</dbReference>
<dbReference type="SUPFAM" id="SSF46785">
    <property type="entry name" value="Winged helix' DNA-binding domain"/>
    <property type="match status" value="2"/>
</dbReference>
<dbReference type="Proteomes" id="UP000605846">
    <property type="component" value="Unassembled WGS sequence"/>
</dbReference>
<dbReference type="Gene3D" id="1.10.10.10">
    <property type="entry name" value="Winged helix-like DNA-binding domain superfamily/Winged helix DNA-binding domain"/>
    <property type="match status" value="1"/>
</dbReference>
<evidence type="ECO:0000256" key="1">
    <source>
        <dbReference type="ARBA" id="ARBA00004496"/>
    </source>
</evidence>
<dbReference type="GO" id="GO:0016236">
    <property type="term" value="P:macroautophagy"/>
    <property type="evidence" value="ECO:0007669"/>
    <property type="project" value="UniProtKB-ARBA"/>
</dbReference>
<comment type="caution">
    <text evidence="8">The sequence shown here is derived from an EMBL/GenBank/DDBJ whole genome shotgun (WGS) entry which is preliminary data.</text>
</comment>
<evidence type="ECO:0000313" key="9">
    <source>
        <dbReference type="Proteomes" id="UP000605846"/>
    </source>
</evidence>
<keyword evidence="6" id="KW-0653">Protein transport</keyword>
<dbReference type="EMBL" id="JABAYA010000026">
    <property type="protein sequence ID" value="KAF7729340.1"/>
    <property type="molecule type" value="Genomic_DNA"/>
</dbReference>
<dbReference type="InterPro" id="IPR036388">
    <property type="entry name" value="WH-like_DNA-bd_sf"/>
</dbReference>
<evidence type="ECO:0000256" key="2">
    <source>
        <dbReference type="ARBA" id="ARBA00009674"/>
    </source>
</evidence>
<evidence type="ECO:0000256" key="7">
    <source>
        <dbReference type="ARBA" id="ARBA00030094"/>
    </source>
</evidence>
<dbReference type="GO" id="GO:0000814">
    <property type="term" value="C:ESCRT II complex"/>
    <property type="evidence" value="ECO:0007669"/>
    <property type="project" value="InterPro"/>
</dbReference>
<evidence type="ECO:0000256" key="5">
    <source>
        <dbReference type="ARBA" id="ARBA00022490"/>
    </source>
</evidence>
<dbReference type="AlphaFoldDB" id="A0A8H7BSA8"/>
<dbReference type="InterPro" id="IPR008570">
    <property type="entry name" value="ESCRT-II_cplx_Vps25-sub"/>
</dbReference>
<keyword evidence="9" id="KW-1185">Reference proteome</keyword>
<dbReference type="PANTHER" id="PTHR13149">
    <property type="entry name" value="VACUOLAR PROTEIN SORTING-ASSOCIATED PROTEIN VPS25"/>
    <property type="match status" value="1"/>
</dbReference>
<gene>
    <name evidence="8" type="ORF">EC973_004596</name>
</gene>
<name>A0A8H7BSA8_9FUNG</name>
<dbReference type="GO" id="GO:0043328">
    <property type="term" value="P:protein transport to vacuole involved in ubiquitin-dependent protein catabolic process via the multivesicular body sorting pathway"/>
    <property type="evidence" value="ECO:0007669"/>
    <property type="project" value="TreeGrafter"/>
</dbReference>
<dbReference type="InterPro" id="IPR036390">
    <property type="entry name" value="WH_DNA-bd_sf"/>
</dbReference>
<evidence type="ECO:0000256" key="6">
    <source>
        <dbReference type="ARBA" id="ARBA00022927"/>
    </source>
</evidence>
<dbReference type="GO" id="GO:0042803">
    <property type="term" value="F:protein homodimerization activity"/>
    <property type="evidence" value="ECO:0007669"/>
    <property type="project" value="TreeGrafter"/>
</dbReference>
<organism evidence="8 9">
    <name type="scientific">Apophysomyces ossiformis</name>
    <dbReference type="NCBI Taxonomy" id="679940"/>
    <lineage>
        <taxon>Eukaryota</taxon>
        <taxon>Fungi</taxon>
        <taxon>Fungi incertae sedis</taxon>
        <taxon>Mucoromycota</taxon>
        <taxon>Mucoromycotina</taxon>
        <taxon>Mucoromycetes</taxon>
        <taxon>Mucorales</taxon>
        <taxon>Mucorineae</taxon>
        <taxon>Mucoraceae</taxon>
        <taxon>Apophysomyces</taxon>
    </lineage>
</organism>
<keyword evidence="5" id="KW-0963">Cytoplasm</keyword>
<comment type="subcellular location">
    <subcellularLocation>
        <location evidence="1">Cytoplasm</location>
    </subcellularLocation>
</comment>
<dbReference type="OrthoDB" id="245150at2759"/>
<protein>
    <recommendedName>
        <fullName evidence="3">Vacuolar protein-sorting-associated protein 25</fullName>
    </recommendedName>
    <alternativeName>
        <fullName evidence="7">ESCRT-II complex subunit VPS25</fullName>
    </alternativeName>
</protein>
<dbReference type="FunFam" id="1.10.10.570:FF:000003">
    <property type="entry name" value="Vacuolar protein-sorting-associated protein 25"/>
    <property type="match status" value="1"/>
</dbReference>
<reference evidence="8" key="1">
    <citation type="submission" date="2020-01" db="EMBL/GenBank/DDBJ databases">
        <title>Genome Sequencing of Three Apophysomyces-Like Fungal Strains Confirms a Novel Fungal Genus in the Mucoromycota with divergent Burkholderia-like Endosymbiotic Bacteria.</title>
        <authorList>
            <person name="Stajich J.E."/>
            <person name="Macias A.M."/>
            <person name="Carter-House D."/>
            <person name="Lovett B."/>
            <person name="Kasson L.R."/>
            <person name="Berry K."/>
            <person name="Grigoriev I."/>
            <person name="Chang Y."/>
            <person name="Spatafora J."/>
            <person name="Kasson M.T."/>
        </authorList>
    </citation>
    <scope>NUCLEOTIDE SEQUENCE</scope>
    <source>
        <strain evidence="8">NRRL A-21654</strain>
    </source>
</reference>
<dbReference type="GO" id="GO:0005198">
    <property type="term" value="F:structural molecule activity"/>
    <property type="evidence" value="ECO:0007669"/>
    <property type="project" value="TreeGrafter"/>
</dbReference>
<sequence>MSSTEFRFPAMHDFPPVYTRQPTEATWRSQVAQWSDLILSYTRHHRIFRIDLHEATVPGGSELFQNPKIKRILTPDRYCEIIDEMVKQGTAEWEGGPKGPKAQAWIYWKKPEDWANAIWNWVNQRGMNNDIVTVYEIAHGDMAEGEEFYEMDKTILIKALNVLVKRGVAQIFKGSSEDDMGVKFFGSQ</sequence>
<keyword evidence="4" id="KW-0813">Transport</keyword>
<comment type="similarity">
    <text evidence="2">Belongs to the VPS25 family.</text>
</comment>
<evidence type="ECO:0000256" key="4">
    <source>
        <dbReference type="ARBA" id="ARBA00022448"/>
    </source>
</evidence>
<evidence type="ECO:0000256" key="3">
    <source>
        <dbReference type="ARBA" id="ARBA00017934"/>
    </source>
</evidence>
<dbReference type="PANTHER" id="PTHR13149:SF0">
    <property type="entry name" value="VACUOLAR PROTEIN-SORTING-ASSOCIATED PROTEIN 25"/>
    <property type="match status" value="1"/>
</dbReference>
<evidence type="ECO:0000313" key="8">
    <source>
        <dbReference type="EMBL" id="KAF7729340.1"/>
    </source>
</evidence>
<dbReference type="Pfam" id="PF05871">
    <property type="entry name" value="ESCRT-II"/>
    <property type="match status" value="1"/>
</dbReference>
<dbReference type="InterPro" id="IPR014041">
    <property type="entry name" value="ESCRT-II_cplx_Vps25-sub_N"/>
</dbReference>